<accession>A0AAV7VLT0</accession>
<dbReference type="EMBL" id="JANPWB010000003">
    <property type="protein sequence ID" value="KAJ1202252.1"/>
    <property type="molecule type" value="Genomic_DNA"/>
</dbReference>
<proteinExistence type="predicted"/>
<feature type="coiled-coil region" evidence="1">
    <location>
        <begin position="159"/>
        <end position="189"/>
    </location>
</feature>
<evidence type="ECO:0000256" key="2">
    <source>
        <dbReference type="SAM" id="MobiDB-lite"/>
    </source>
</evidence>
<keyword evidence="4" id="KW-1185">Reference proteome</keyword>
<comment type="caution">
    <text evidence="3">The sequence shown here is derived from an EMBL/GenBank/DDBJ whole genome shotgun (WGS) entry which is preliminary data.</text>
</comment>
<protein>
    <submittedName>
        <fullName evidence="3">Uncharacterized protein</fullName>
    </submittedName>
</protein>
<dbReference type="AlphaFoldDB" id="A0AAV7VLT0"/>
<gene>
    <name evidence="3" type="ORF">NDU88_006052</name>
</gene>
<name>A0AAV7VLT0_PLEWA</name>
<sequence>MGKRKVKGSPATRAALSKVPKIHTTSRNFQNCVTNQIDTLIEEVKTMLKGKDQYTYERKKSGPLSSFFKPKPKNKGEVGSKATVVPIPGAYDNFITESGTVNPLRGSFGGEPLCSSTTYEIPCANCFLPLGTLDDLPGTDKVDQGVQISCHLPIQVPFQEDMGNAILNLREEISELRQMMEDVLNLLRQTGMGTRNQGTQTDCPAPTLSTHETESPTLTKHPQAGLLLQDHRRLLYEIFDRVFRRDSTQCLVLKRADLANSLLYRHPLKSMARPTKLSCVMYRHFRLPHVKVACL</sequence>
<keyword evidence="1" id="KW-0175">Coiled coil</keyword>
<feature type="region of interest" description="Disordered" evidence="2">
    <location>
        <begin position="194"/>
        <end position="218"/>
    </location>
</feature>
<reference evidence="3" key="1">
    <citation type="journal article" date="2022" name="bioRxiv">
        <title>Sequencing and chromosome-scale assembly of the giantPleurodeles waltlgenome.</title>
        <authorList>
            <person name="Brown T."/>
            <person name="Elewa A."/>
            <person name="Iarovenko S."/>
            <person name="Subramanian E."/>
            <person name="Araus A.J."/>
            <person name="Petzold A."/>
            <person name="Susuki M."/>
            <person name="Suzuki K.-i.T."/>
            <person name="Hayashi T."/>
            <person name="Toyoda A."/>
            <person name="Oliveira C."/>
            <person name="Osipova E."/>
            <person name="Leigh N.D."/>
            <person name="Simon A."/>
            <person name="Yun M.H."/>
        </authorList>
    </citation>
    <scope>NUCLEOTIDE SEQUENCE</scope>
    <source>
        <strain evidence="3">20211129_DDA</strain>
        <tissue evidence="3">Liver</tissue>
    </source>
</reference>
<evidence type="ECO:0000313" key="4">
    <source>
        <dbReference type="Proteomes" id="UP001066276"/>
    </source>
</evidence>
<organism evidence="3 4">
    <name type="scientific">Pleurodeles waltl</name>
    <name type="common">Iberian ribbed newt</name>
    <dbReference type="NCBI Taxonomy" id="8319"/>
    <lineage>
        <taxon>Eukaryota</taxon>
        <taxon>Metazoa</taxon>
        <taxon>Chordata</taxon>
        <taxon>Craniata</taxon>
        <taxon>Vertebrata</taxon>
        <taxon>Euteleostomi</taxon>
        <taxon>Amphibia</taxon>
        <taxon>Batrachia</taxon>
        <taxon>Caudata</taxon>
        <taxon>Salamandroidea</taxon>
        <taxon>Salamandridae</taxon>
        <taxon>Pleurodelinae</taxon>
        <taxon>Pleurodeles</taxon>
    </lineage>
</organism>
<evidence type="ECO:0000256" key="1">
    <source>
        <dbReference type="SAM" id="Coils"/>
    </source>
</evidence>
<dbReference type="Proteomes" id="UP001066276">
    <property type="component" value="Chromosome 2_1"/>
</dbReference>
<evidence type="ECO:0000313" key="3">
    <source>
        <dbReference type="EMBL" id="KAJ1202252.1"/>
    </source>
</evidence>